<name>A0A318RRV1_WILLI</name>
<dbReference type="EMBL" id="QJSP01000001">
    <property type="protein sequence ID" value="PYE20966.1"/>
    <property type="molecule type" value="Genomic_DNA"/>
</dbReference>
<evidence type="ECO:0000313" key="3">
    <source>
        <dbReference type="Proteomes" id="UP000247591"/>
    </source>
</evidence>
<accession>A0A318RRV1</accession>
<dbReference type="Proteomes" id="UP000247591">
    <property type="component" value="Unassembled WGS sequence"/>
</dbReference>
<feature type="transmembrane region" description="Helical" evidence="1">
    <location>
        <begin position="29"/>
        <end position="51"/>
    </location>
</feature>
<dbReference type="RefSeq" id="WP_110467669.1">
    <property type="nucleotide sequence ID" value="NZ_QJSP01000001.1"/>
</dbReference>
<comment type="caution">
    <text evidence="2">The sequence shown here is derived from an EMBL/GenBank/DDBJ whole genome shotgun (WGS) entry which is preliminary data.</text>
</comment>
<feature type="transmembrane region" description="Helical" evidence="1">
    <location>
        <begin position="165"/>
        <end position="187"/>
    </location>
</feature>
<dbReference type="AlphaFoldDB" id="A0A318RRV1"/>
<reference evidence="2 3" key="1">
    <citation type="submission" date="2018-06" db="EMBL/GenBank/DDBJ databases">
        <title>Genomic Encyclopedia of Type Strains, Phase IV (KMG-IV): sequencing the most valuable type-strain genomes for metagenomic binning, comparative biology and taxonomic classification.</title>
        <authorList>
            <person name="Goeker M."/>
        </authorList>
    </citation>
    <scope>NUCLEOTIDE SEQUENCE [LARGE SCALE GENOMIC DNA]</scope>
    <source>
        <strain evidence="2 3">DSM 45521</strain>
    </source>
</reference>
<keyword evidence="3" id="KW-1185">Reference proteome</keyword>
<keyword evidence="1" id="KW-1133">Transmembrane helix</keyword>
<proteinExistence type="predicted"/>
<organism evidence="2 3">
    <name type="scientific">Williamsia limnetica</name>
    <dbReference type="NCBI Taxonomy" id="882452"/>
    <lineage>
        <taxon>Bacteria</taxon>
        <taxon>Bacillati</taxon>
        <taxon>Actinomycetota</taxon>
        <taxon>Actinomycetes</taxon>
        <taxon>Mycobacteriales</taxon>
        <taxon>Nocardiaceae</taxon>
        <taxon>Williamsia</taxon>
    </lineage>
</organism>
<keyword evidence="1" id="KW-0472">Membrane</keyword>
<gene>
    <name evidence="2" type="ORF">DFR67_101358</name>
</gene>
<evidence type="ECO:0000256" key="1">
    <source>
        <dbReference type="SAM" id="Phobius"/>
    </source>
</evidence>
<keyword evidence="1" id="KW-0812">Transmembrane</keyword>
<dbReference type="OrthoDB" id="3388334at2"/>
<evidence type="ECO:0000313" key="2">
    <source>
        <dbReference type="EMBL" id="PYE20966.1"/>
    </source>
</evidence>
<sequence length="188" mass="19122">MIVAALIVLAAVAAAPVALIRFVHGHQAWRTYAAAGLVLGLLGATTVLTLVSGPAKDFGAVLTHILVATAAITGGTAMVRGSLLIGGIEPWQLDTPPPAPDPSEPAAGQPLPTPLRGGRVIGYLERLVVVAALGLNWPEAIAVVLAVKGLGRYPELREPGAAEQFIIGTLASVVWAAAVAGTGYLLLH</sequence>
<protein>
    <submittedName>
        <fullName evidence="2">Uncharacterized protein</fullName>
    </submittedName>
</protein>
<feature type="transmembrane region" description="Helical" evidence="1">
    <location>
        <begin position="58"/>
        <end position="79"/>
    </location>
</feature>